<dbReference type="AlphaFoldDB" id="A0A9X2IBI6"/>
<dbReference type="EMBL" id="JANCNS010000002">
    <property type="protein sequence ID" value="MCP9199893.1"/>
    <property type="molecule type" value="Genomic_DNA"/>
</dbReference>
<dbReference type="Gene3D" id="3.40.50.2000">
    <property type="entry name" value="Glycogen Phosphorylase B"/>
    <property type="match status" value="2"/>
</dbReference>
<sequence>MKKNVLVAGIGQANYIMQLYGEIAPKLPGFSFNAFNLKDFGDKQIEVQAVSVFNRVYFFKPDLKNILTLSRAIVPVLLNRYFWKDLTMYIAEKGNIFSNGGLRLFLRHVNAYYYANFIDRKTDTDIIHLHFPKHIFALFLKYLKKDYEEIWTYWGSDIYRIDSWIDHEIQNSSLDSVDLITMATPEMEFTLLSRFGFQYKYKIRRARFLHDSSYYELAANLISNSGWEKGFKTDFNIPPEKIIILFGHNGHFENNHIQFLETLSKLPENIANEFHVIFPFTYGDHKKGYLQEVKKISEEISTSFQFIEDFMDWEELAKLKIISDVYIHCPTTDGLSAFLTEFLYTNNLAIVGSWLPYNTFRDFGLYYKTFDNFESLREILISLKDNIKITADHRSSNQKVISDNFSIDKISGEWVRVFKEFEIKPIV</sequence>
<comment type="caution">
    <text evidence="1">The sequence shown here is derived from an EMBL/GenBank/DDBJ whole genome shotgun (WGS) entry which is preliminary data.</text>
</comment>
<keyword evidence="2" id="KW-1185">Reference proteome</keyword>
<dbReference type="SUPFAM" id="SSF53756">
    <property type="entry name" value="UDP-Glycosyltransferase/glycogen phosphorylase"/>
    <property type="match status" value="1"/>
</dbReference>
<protein>
    <submittedName>
        <fullName evidence="1">Uncharacterized protein</fullName>
    </submittedName>
</protein>
<reference evidence="1" key="1">
    <citation type="submission" date="2022-07" db="EMBL/GenBank/DDBJ databases">
        <title>Gramela sediminis sp. nov., isolated from deep-sea sediment of the Indian Ocean.</title>
        <authorList>
            <person name="Shi H."/>
        </authorList>
    </citation>
    <scope>NUCLEOTIDE SEQUENCE</scope>
    <source>
        <strain evidence="1">GC03-9</strain>
    </source>
</reference>
<proteinExistence type="predicted"/>
<evidence type="ECO:0000313" key="1">
    <source>
        <dbReference type="EMBL" id="MCP9199893.1"/>
    </source>
</evidence>
<accession>A0A9X2IBI6</accession>
<dbReference type="Proteomes" id="UP001155280">
    <property type="component" value="Unassembled WGS sequence"/>
</dbReference>
<organism evidence="1 2">
    <name type="scientific">Christiangramia oceanisediminis</name>
    <dbReference type="NCBI Taxonomy" id="2920386"/>
    <lineage>
        <taxon>Bacteria</taxon>
        <taxon>Pseudomonadati</taxon>
        <taxon>Bacteroidota</taxon>
        <taxon>Flavobacteriia</taxon>
        <taxon>Flavobacteriales</taxon>
        <taxon>Flavobacteriaceae</taxon>
        <taxon>Christiangramia</taxon>
    </lineage>
</organism>
<name>A0A9X2IBI6_9FLAO</name>
<gene>
    <name evidence="1" type="ORF">MKO06_08250</name>
</gene>
<evidence type="ECO:0000313" key="2">
    <source>
        <dbReference type="Proteomes" id="UP001155280"/>
    </source>
</evidence>
<dbReference type="RefSeq" id="WP_241551705.1">
    <property type="nucleotide sequence ID" value="NZ_JANCNS010000002.1"/>
</dbReference>